<evidence type="ECO:0000256" key="2">
    <source>
        <dbReference type="ARBA" id="ARBA00022679"/>
    </source>
</evidence>
<dbReference type="PANTHER" id="PTHR11088:SF89">
    <property type="entry name" value="TRNA DIMETHYLALLYLTRANSFERASE"/>
    <property type="match status" value="1"/>
</dbReference>
<dbReference type="AlphaFoldDB" id="A0A9Q1ICL0"/>
<evidence type="ECO:0000256" key="4">
    <source>
        <dbReference type="ARBA" id="ARBA00022840"/>
    </source>
</evidence>
<comment type="caution">
    <text evidence="5">The sequence shown here is derived from an EMBL/GenBank/DDBJ whole genome shotgun (WGS) entry which is preliminary data.</text>
</comment>
<dbReference type="Gene3D" id="1.10.20.140">
    <property type="match status" value="1"/>
</dbReference>
<dbReference type="EMBL" id="JAINUF010000021">
    <property type="protein sequence ID" value="KAJ8334682.1"/>
    <property type="molecule type" value="Genomic_DNA"/>
</dbReference>
<evidence type="ECO:0000313" key="6">
    <source>
        <dbReference type="Proteomes" id="UP001152622"/>
    </source>
</evidence>
<dbReference type="Gene3D" id="3.40.50.300">
    <property type="entry name" value="P-loop containing nucleotide triphosphate hydrolases"/>
    <property type="match status" value="1"/>
</dbReference>
<reference evidence="5" key="1">
    <citation type="journal article" date="2023" name="Science">
        <title>Genome structures resolve the early diversification of teleost fishes.</title>
        <authorList>
            <person name="Parey E."/>
            <person name="Louis A."/>
            <person name="Montfort J."/>
            <person name="Bouchez O."/>
            <person name="Roques C."/>
            <person name="Iampietro C."/>
            <person name="Lluch J."/>
            <person name="Castinel A."/>
            <person name="Donnadieu C."/>
            <person name="Desvignes T."/>
            <person name="Floi Bucao C."/>
            <person name="Jouanno E."/>
            <person name="Wen M."/>
            <person name="Mejri S."/>
            <person name="Dirks R."/>
            <person name="Jansen H."/>
            <person name="Henkel C."/>
            <person name="Chen W.J."/>
            <person name="Zahm M."/>
            <person name="Cabau C."/>
            <person name="Klopp C."/>
            <person name="Thompson A.W."/>
            <person name="Robinson-Rechavi M."/>
            <person name="Braasch I."/>
            <person name="Lecointre G."/>
            <person name="Bobe J."/>
            <person name="Postlethwait J.H."/>
            <person name="Berthelot C."/>
            <person name="Roest Crollius H."/>
            <person name="Guiguen Y."/>
        </authorList>
    </citation>
    <scope>NUCLEOTIDE SEQUENCE</scope>
    <source>
        <strain evidence="5">WJC10195</strain>
    </source>
</reference>
<evidence type="ECO:0008006" key="7">
    <source>
        <dbReference type="Google" id="ProtNLM"/>
    </source>
</evidence>
<keyword evidence="2" id="KW-0808">Transferase</keyword>
<keyword evidence="6" id="KW-1185">Reference proteome</keyword>
<dbReference type="GO" id="GO:0005524">
    <property type="term" value="F:ATP binding"/>
    <property type="evidence" value="ECO:0007669"/>
    <property type="project" value="UniProtKB-KW"/>
</dbReference>
<evidence type="ECO:0000256" key="3">
    <source>
        <dbReference type="ARBA" id="ARBA00022741"/>
    </source>
</evidence>
<protein>
    <recommendedName>
        <fullName evidence="7">tRNA isopentenyltransferase 1</fullName>
    </recommendedName>
</protein>
<dbReference type="GO" id="GO:0052381">
    <property type="term" value="F:tRNA dimethylallyltransferase activity"/>
    <property type="evidence" value="ECO:0007669"/>
    <property type="project" value="TreeGrafter"/>
</dbReference>
<dbReference type="PANTHER" id="PTHR11088">
    <property type="entry name" value="TRNA DIMETHYLALLYLTRANSFERASE"/>
    <property type="match status" value="1"/>
</dbReference>
<sequence>MAAMLHPHNVRKIARSLQVHQETGVPHSRLLEEQRAQEGGGGLGGPLRFPHTCIFWLRSNMKDLDERLDKRVDAMLSAGLIDELKEFHRRYNEEKVQENRQDYQHGIFQSIGFKEFHEYLTAGPGVPEEERARMLDRGVEGLKKATRRYARKQNKWVRKPLPEEAWSQCPAGFWTGRDRRFKLGEDCSHTCLRGSG</sequence>
<comment type="similarity">
    <text evidence="1">Belongs to the IPP transferase family.</text>
</comment>
<dbReference type="Pfam" id="PF01715">
    <property type="entry name" value="IPPT"/>
    <property type="match status" value="1"/>
</dbReference>
<dbReference type="Proteomes" id="UP001152622">
    <property type="component" value="Chromosome 21"/>
</dbReference>
<dbReference type="GO" id="GO:0006400">
    <property type="term" value="P:tRNA modification"/>
    <property type="evidence" value="ECO:0007669"/>
    <property type="project" value="TreeGrafter"/>
</dbReference>
<keyword evidence="3" id="KW-0547">Nucleotide-binding</keyword>
<dbReference type="OrthoDB" id="775260at2759"/>
<proteinExistence type="inferred from homology"/>
<evidence type="ECO:0000313" key="5">
    <source>
        <dbReference type="EMBL" id="KAJ8334682.1"/>
    </source>
</evidence>
<keyword evidence="4" id="KW-0067">ATP-binding</keyword>
<dbReference type="InterPro" id="IPR027417">
    <property type="entry name" value="P-loop_NTPase"/>
</dbReference>
<gene>
    <name evidence="5" type="ORF">SKAU_G00403210</name>
</gene>
<accession>A0A9Q1ICL0</accession>
<organism evidence="5 6">
    <name type="scientific">Synaphobranchus kaupii</name>
    <name type="common">Kaup's arrowtooth eel</name>
    <dbReference type="NCBI Taxonomy" id="118154"/>
    <lineage>
        <taxon>Eukaryota</taxon>
        <taxon>Metazoa</taxon>
        <taxon>Chordata</taxon>
        <taxon>Craniata</taxon>
        <taxon>Vertebrata</taxon>
        <taxon>Euteleostomi</taxon>
        <taxon>Actinopterygii</taxon>
        <taxon>Neopterygii</taxon>
        <taxon>Teleostei</taxon>
        <taxon>Anguilliformes</taxon>
        <taxon>Synaphobranchidae</taxon>
        <taxon>Synaphobranchus</taxon>
    </lineage>
</organism>
<dbReference type="InterPro" id="IPR039657">
    <property type="entry name" value="Dimethylallyltransferase"/>
</dbReference>
<dbReference type="GO" id="GO:0005739">
    <property type="term" value="C:mitochondrion"/>
    <property type="evidence" value="ECO:0007669"/>
    <property type="project" value="TreeGrafter"/>
</dbReference>
<evidence type="ECO:0000256" key="1">
    <source>
        <dbReference type="ARBA" id="ARBA00005842"/>
    </source>
</evidence>
<name>A0A9Q1ICL0_SYNKA</name>